<dbReference type="Gene3D" id="3.40.250.10">
    <property type="entry name" value="Rhodanese-like domain"/>
    <property type="match status" value="1"/>
</dbReference>
<name>A0A9W7UNU1_BACCE</name>
<organism evidence="1 2">
    <name type="scientific">Bacillus cereus</name>
    <dbReference type="NCBI Taxonomy" id="1396"/>
    <lineage>
        <taxon>Bacteria</taxon>
        <taxon>Bacillati</taxon>
        <taxon>Bacillota</taxon>
        <taxon>Bacilli</taxon>
        <taxon>Bacillales</taxon>
        <taxon>Bacillaceae</taxon>
        <taxon>Bacillus</taxon>
        <taxon>Bacillus cereus group</taxon>
    </lineage>
</organism>
<dbReference type="EMBL" id="QSMZ01000044">
    <property type="protein sequence ID" value="KAA6450289.1"/>
    <property type="molecule type" value="Genomic_DNA"/>
</dbReference>
<comment type="caution">
    <text evidence="1">The sequence shown here is derived from an EMBL/GenBank/DDBJ whole genome shotgun (WGS) entry which is preliminary data.</text>
</comment>
<evidence type="ECO:0000313" key="1">
    <source>
        <dbReference type="EMBL" id="KAA6450289.1"/>
    </source>
</evidence>
<accession>A0A9W7UNU1</accession>
<dbReference type="Proteomes" id="UP000323321">
    <property type="component" value="Unassembled WGS sequence"/>
</dbReference>
<reference evidence="1 2" key="1">
    <citation type="submission" date="2018-08" db="EMBL/GenBank/DDBJ databases">
        <title>Bacillus phenotypic plasticity.</title>
        <authorList>
            <person name="Hurtado E."/>
        </authorList>
    </citation>
    <scope>NUCLEOTIDE SEQUENCE [LARGE SCALE GENOMIC DNA]</scope>
    <source>
        <strain evidence="1 2">111b</strain>
    </source>
</reference>
<protein>
    <submittedName>
        <fullName evidence="1">Sulfurtransferase</fullName>
    </submittedName>
</protein>
<sequence length="118" mass="13876">MIYTGITLTIIFIRILFRRHFPIFGIPSILNLSHLNHHNGVMLDTRNYTDNSYDRVPGSIQIPYAYLARYYHEIPKEPIHLIVNNTLDRNLSVRFLREKGFEIKSYTLPQGTCLNNKQ</sequence>
<dbReference type="SUPFAM" id="SSF52821">
    <property type="entry name" value="Rhodanese/Cell cycle control phosphatase"/>
    <property type="match status" value="1"/>
</dbReference>
<proteinExistence type="predicted"/>
<evidence type="ECO:0000313" key="2">
    <source>
        <dbReference type="Proteomes" id="UP000323321"/>
    </source>
</evidence>
<dbReference type="AlphaFoldDB" id="A0A9W7UNU1"/>
<gene>
    <name evidence="1" type="ORF">DX932_29435</name>
</gene>
<dbReference type="InterPro" id="IPR036873">
    <property type="entry name" value="Rhodanese-like_dom_sf"/>
</dbReference>